<evidence type="ECO:0000313" key="1">
    <source>
        <dbReference type="EMBL" id="NAS16817.1"/>
    </source>
</evidence>
<evidence type="ECO:0000313" key="2">
    <source>
        <dbReference type="Proteomes" id="UP000474042"/>
    </source>
</evidence>
<name>A0A6L9EJR8_CLOBU</name>
<gene>
    <name evidence="1" type="ORF">GND98_002700</name>
</gene>
<sequence length="345" mass="40723">MCNSQKKLDLLYKNIKGHEINKEKIESKIHSEFSSAKIVDYKDKVGRLKIESLVFESDGNYYAIPLKTKDELLELNRKKNNDKLLGINIIKNANVPILPYVSGKLTRNLIEKSNCVEEYEKAYTMDYMVSQVYSVYYGIEEFKDVQSIIIESIEDFQLEKYASAISLIMSLIEGISRKYCKNKGIIFNERSSINVFKNLLRNRMSFYIDNVLLYDFSISRKYIIPTEFKYKEGSYQALSELLLYYDECLNIIYSFYNYGTDYLYENNSEYELNRHSIYHGINKEYCTKVNFYRLFSCLECLSFAISLEPLGNINGISRELNPLYMKTIMRLEHWKYALDNLNKNY</sequence>
<dbReference type="EMBL" id="WOFV02000004">
    <property type="protein sequence ID" value="NAS16817.1"/>
    <property type="molecule type" value="Genomic_DNA"/>
</dbReference>
<organism evidence="1 2">
    <name type="scientific">Clostridium butyricum</name>
    <dbReference type="NCBI Taxonomy" id="1492"/>
    <lineage>
        <taxon>Bacteria</taxon>
        <taxon>Bacillati</taxon>
        <taxon>Bacillota</taxon>
        <taxon>Clostridia</taxon>
        <taxon>Eubacteriales</taxon>
        <taxon>Clostridiaceae</taxon>
        <taxon>Clostridium</taxon>
    </lineage>
</organism>
<protein>
    <submittedName>
        <fullName evidence="1">Uncharacterized protein</fullName>
    </submittedName>
</protein>
<accession>A0A6L9EJR8</accession>
<dbReference type="AlphaFoldDB" id="A0A6L9EJR8"/>
<reference evidence="1 2" key="1">
    <citation type="submission" date="2020-01" db="EMBL/GenBank/DDBJ databases">
        <title>Genome sequence of a 1,3-propanediol producer, Clostridium butyricum S3.</title>
        <authorList>
            <person name="Zhou J."/>
        </authorList>
    </citation>
    <scope>NUCLEOTIDE SEQUENCE [LARGE SCALE GENOMIC DNA]</scope>
    <source>
        <strain evidence="1 2">S3</strain>
    </source>
</reference>
<comment type="caution">
    <text evidence="1">The sequence shown here is derived from an EMBL/GenBank/DDBJ whole genome shotgun (WGS) entry which is preliminary data.</text>
</comment>
<proteinExistence type="predicted"/>
<dbReference type="Proteomes" id="UP000474042">
    <property type="component" value="Unassembled WGS sequence"/>
</dbReference>